<dbReference type="EMBL" id="JAHLQT010016480">
    <property type="protein sequence ID" value="KAG7169457.1"/>
    <property type="molecule type" value="Genomic_DNA"/>
</dbReference>
<reference evidence="4" key="1">
    <citation type="journal article" date="2021" name="Sci. Adv.">
        <title>The American lobster genome reveals insights on longevity, neural, and immune adaptations.</title>
        <authorList>
            <person name="Polinski J.M."/>
            <person name="Zimin A.V."/>
            <person name="Clark K.F."/>
            <person name="Kohn A.B."/>
            <person name="Sadowski N."/>
            <person name="Timp W."/>
            <person name="Ptitsyn A."/>
            <person name="Khanna P."/>
            <person name="Romanova D.Y."/>
            <person name="Williams P."/>
            <person name="Greenwood S.J."/>
            <person name="Moroz L.L."/>
            <person name="Walt D.R."/>
            <person name="Bodnar A.G."/>
        </authorList>
    </citation>
    <scope>NUCLEOTIDE SEQUENCE</scope>
    <source>
        <strain evidence="4">GMGI-L3</strain>
    </source>
</reference>
<comment type="caution">
    <text evidence="4">The sequence shown here is derived from an EMBL/GenBank/DDBJ whole genome shotgun (WGS) entry which is preliminary data.</text>
</comment>
<evidence type="ECO:0000259" key="3">
    <source>
        <dbReference type="Pfam" id="PF15743"/>
    </source>
</evidence>
<accession>A0A8J5K2U1</accession>
<evidence type="ECO:0000256" key="2">
    <source>
        <dbReference type="SAM" id="MobiDB-lite"/>
    </source>
</evidence>
<protein>
    <submittedName>
        <fullName evidence="4">Spermatogenesis-associated protein 1-like</fullName>
    </submittedName>
</protein>
<organism evidence="4 5">
    <name type="scientific">Homarus americanus</name>
    <name type="common">American lobster</name>
    <dbReference type="NCBI Taxonomy" id="6706"/>
    <lineage>
        <taxon>Eukaryota</taxon>
        <taxon>Metazoa</taxon>
        <taxon>Ecdysozoa</taxon>
        <taxon>Arthropoda</taxon>
        <taxon>Crustacea</taxon>
        <taxon>Multicrustacea</taxon>
        <taxon>Malacostraca</taxon>
        <taxon>Eumalacostraca</taxon>
        <taxon>Eucarida</taxon>
        <taxon>Decapoda</taxon>
        <taxon>Pleocyemata</taxon>
        <taxon>Astacidea</taxon>
        <taxon>Nephropoidea</taxon>
        <taxon>Nephropidae</taxon>
        <taxon>Homarus</taxon>
    </lineage>
</organism>
<dbReference type="Proteomes" id="UP000747542">
    <property type="component" value="Unassembled WGS sequence"/>
</dbReference>
<dbReference type="PANTHER" id="PTHR14421:SF3">
    <property type="entry name" value="SPERMATOGENESIS-ASSOCIATED PROTEIN 1"/>
    <property type="match status" value="1"/>
</dbReference>
<dbReference type="Pfam" id="PF15743">
    <property type="entry name" value="SPATA1_C"/>
    <property type="match status" value="1"/>
</dbReference>
<feature type="non-terminal residue" evidence="4">
    <location>
        <position position="1"/>
    </location>
</feature>
<evidence type="ECO:0000256" key="1">
    <source>
        <dbReference type="SAM" id="Coils"/>
    </source>
</evidence>
<feature type="region of interest" description="Disordered" evidence="2">
    <location>
        <begin position="1"/>
        <end position="26"/>
    </location>
</feature>
<feature type="compositionally biased region" description="Basic and acidic residues" evidence="2">
    <location>
        <begin position="1"/>
        <end position="15"/>
    </location>
</feature>
<evidence type="ECO:0000313" key="4">
    <source>
        <dbReference type="EMBL" id="KAG7169457.1"/>
    </source>
</evidence>
<gene>
    <name evidence="4" type="primary">Spata1-L</name>
    <name evidence="4" type="ORF">Hamer_G019601</name>
</gene>
<dbReference type="InterPro" id="IPR031478">
    <property type="entry name" value="SPATA1_C"/>
</dbReference>
<feature type="domain" description="Spermatogenesis-associated protein 1 C-terminal" evidence="3">
    <location>
        <begin position="124"/>
        <end position="267"/>
    </location>
</feature>
<feature type="compositionally biased region" description="Basic and acidic residues" evidence="2">
    <location>
        <begin position="70"/>
        <end position="79"/>
    </location>
</feature>
<dbReference type="AlphaFoldDB" id="A0A8J5K2U1"/>
<keyword evidence="1" id="KW-0175">Coiled coil</keyword>
<evidence type="ECO:0000313" key="5">
    <source>
        <dbReference type="Proteomes" id="UP000747542"/>
    </source>
</evidence>
<feature type="region of interest" description="Disordered" evidence="2">
    <location>
        <begin position="70"/>
        <end position="119"/>
    </location>
</feature>
<feature type="compositionally biased region" description="Polar residues" evidence="2">
    <location>
        <begin position="108"/>
        <end position="117"/>
    </location>
</feature>
<dbReference type="InterPro" id="IPR039062">
    <property type="entry name" value="SPAT1"/>
</dbReference>
<proteinExistence type="predicted"/>
<name>A0A8J5K2U1_HOMAM</name>
<sequence>GEARQRALAAEREARLTGSSDSPLKPNIEILSLDGVIGGLELRDEDGNVLTSKPDQMELTYEIQVDERRVPKVGRDGENGRGAWESDGEDDGDLDGRSSKRVSRHNMSRNGQTTQEKLSSRLGEVLQEKAEADDLRQKLFNKARDLHEQIVKVREKRRQEWWTAWSEARRTGTQLEDRQAGLRNELDTLHRRIIGSIIKREPLITGVRDEPSRRANYKISVIRLRHEIEDLRRRVEAMEIKVEAEMKLRTQAEREVKTLRSEVSRKKANVALTQRATTLRSLSGFLPDLLVRI</sequence>
<feature type="coiled-coil region" evidence="1">
    <location>
        <begin position="214"/>
        <end position="269"/>
    </location>
</feature>
<dbReference type="PANTHER" id="PTHR14421">
    <property type="entry name" value="SPERMATOGENESIS-ASSOCIATED PROTEIN 1"/>
    <property type="match status" value="1"/>
</dbReference>
<keyword evidence="5" id="KW-1185">Reference proteome</keyword>